<accession>A0A7R9ARC6</accession>
<gene>
    <name evidence="7" type="ORF">TSIB3V08_LOCUS3247</name>
</gene>
<dbReference type="SFLD" id="SFLDS00019">
    <property type="entry name" value="Glutathione_Transferase_(cytos"/>
    <property type="match status" value="1"/>
</dbReference>
<dbReference type="CDD" id="cd03192">
    <property type="entry name" value="GST_C_Sigma_like"/>
    <property type="match status" value="1"/>
</dbReference>
<dbReference type="FunFam" id="3.40.30.10:FF:000035">
    <property type="entry name" value="hematopoietic prostaglandin D synthase"/>
    <property type="match status" value="1"/>
</dbReference>
<keyword evidence="2" id="KW-0808">Transferase</keyword>
<comment type="similarity">
    <text evidence="3">Belongs to the GST superfamily. Sigma family.</text>
</comment>
<dbReference type="GO" id="GO:0006749">
    <property type="term" value="P:glutathione metabolic process"/>
    <property type="evidence" value="ECO:0007669"/>
    <property type="project" value="TreeGrafter"/>
</dbReference>
<dbReference type="SFLD" id="SFLDG00363">
    <property type="entry name" value="AMPS_(cytGST):_Alpha-__Mu-__Pi"/>
    <property type="match status" value="1"/>
</dbReference>
<dbReference type="PROSITE" id="PS50405">
    <property type="entry name" value="GST_CTER"/>
    <property type="match status" value="1"/>
</dbReference>
<dbReference type="InterPro" id="IPR004045">
    <property type="entry name" value="Glutathione_S-Trfase_N"/>
</dbReference>
<evidence type="ECO:0000256" key="2">
    <source>
        <dbReference type="ARBA" id="ARBA00022679"/>
    </source>
</evidence>
<dbReference type="InterPro" id="IPR010987">
    <property type="entry name" value="Glutathione-S-Trfase_C-like"/>
</dbReference>
<dbReference type="Gene3D" id="1.20.1050.10">
    <property type="match status" value="1"/>
</dbReference>
<organism evidence="7">
    <name type="scientific">Timema shepardi</name>
    <name type="common">Walking stick</name>
    <dbReference type="NCBI Taxonomy" id="629360"/>
    <lineage>
        <taxon>Eukaryota</taxon>
        <taxon>Metazoa</taxon>
        <taxon>Ecdysozoa</taxon>
        <taxon>Arthropoda</taxon>
        <taxon>Hexapoda</taxon>
        <taxon>Insecta</taxon>
        <taxon>Pterygota</taxon>
        <taxon>Neoptera</taxon>
        <taxon>Polyneoptera</taxon>
        <taxon>Phasmatodea</taxon>
        <taxon>Timematodea</taxon>
        <taxon>Timematoidea</taxon>
        <taxon>Timematidae</taxon>
        <taxon>Timema</taxon>
    </lineage>
</organism>
<protein>
    <recommendedName>
        <fullName evidence="1">glutathione transferase</fullName>
        <ecNumber evidence="1">2.5.1.18</ecNumber>
    </recommendedName>
</protein>
<dbReference type="FunFam" id="1.20.1050.10:FF:000030">
    <property type="entry name" value="Glutathione S-transferase S1"/>
    <property type="match status" value="1"/>
</dbReference>
<evidence type="ECO:0000256" key="1">
    <source>
        <dbReference type="ARBA" id="ARBA00012452"/>
    </source>
</evidence>
<dbReference type="InterPro" id="IPR036249">
    <property type="entry name" value="Thioredoxin-like_sf"/>
</dbReference>
<dbReference type="PROSITE" id="PS50404">
    <property type="entry name" value="GST_NTER"/>
    <property type="match status" value="1"/>
</dbReference>
<evidence type="ECO:0000256" key="4">
    <source>
        <dbReference type="ARBA" id="ARBA00047960"/>
    </source>
</evidence>
<dbReference type="InterPro" id="IPR036282">
    <property type="entry name" value="Glutathione-S-Trfase_C_sf"/>
</dbReference>
<comment type="catalytic activity">
    <reaction evidence="4">
        <text>RX + glutathione = an S-substituted glutathione + a halide anion + H(+)</text>
        <dbReference type="Rhea" id="RHEA:16437"/>
        <dbReference type="ChEBI" id="CHEBI:15378"/>
        <dbReference type="ChEBI" id="CHEBI:16042"/>
        <dbReference type="ChEBI" id="CHEBI:17792"/>
        <dbReference type="ChEBI" id="CHEBI:57925"/>
        <dbReference type="ChEBI" id="CHEBI:90779"/>
        <dbReference type="EC" id="2.5.1.18"/>
    </reaction>
</comment>
<evidence type="ECO:0000256" key="3">
    <source>
        <dbReference type="ARBA" id="ARBA00038317"/>
    </source>
</evidence>
<proteinExistence type="inferred from homology"/>
<reference evidence="7" key="1">
    <citation type="submission" date="2020-11" db="EMBL/GenBank/DDBJ databases">
        <authorList>
            <person name="Tran Van P."/>
        </authorList>
    </citation>
    <scope>NUCLEOTIDE SEQUENCE</scope>
</reference>
<dbReference type="SFLD" id="SFLDG01205">
    <property type="entry name" value="AMPS.1"/>
    <property type="match status" value="1"/>
</dbReference>
<dbReference type="CDD" id="cd03039">
    <property type="entry name" value="GST_N_Sigma_like"/>
    <property type="match status" value="1"/>
</dbReference>
<dbReference type="EC" id="2.5.1.18" evidence="1"/>
<dbReference type="GO" id="GO:0004602">
    <property type="term" value="F:glutathione peroxidase activity"/>
    <property type="evidence" value="ECO:0007669"/>
    <property type="project" value="UniProtKB-ARBA"/>
</dbReference>
<dbReference type="AlphaFoldDB" id="A0A7R9ARC6"/>
<name>A0A7R9ARC6_TIMSH</name>
<dbReference type="EMBL" id="OC001063">
    <property type="protein sequence ID" value="CAD7259031.1"/>
    <property type="molecule type" value="Genomic_DNA"/>
</dbReference>
<sequence>MAPKYKLIYFNVKALGEPIRFLLSYGKQEFEDYRLENEQWPTLKPTMPFGKTPVLEIDGKRTHQSAAICRYLAKQFGLAGKDDWENLEIDTIVDTFTDFRTQIGSYHYDDNEASKEKKKGPLLNETVPFYLKKFDEVVKNNGGYFVGGKLTWADLYFVGLLDYLSEMVGHDLVEKYANLKALKEKVLGIPAIKAWVDKRPDTKF</sequence>
<dbReference type="GO" id="GO:0004364">
    <property type="term" value="F:glutathione transferase activity"/>
    <property type="evidence" value="ECO:0007669"/>
    <property type="project" value="UniProtKB-EC"/>
</dbReference>
<evidence type="ECO:0000313" key="7">
    <source>
        <dbReference type="EMBL" id="CAD7259031.1"/>
    </source>
</evidence>
<dbReference type="Gene3D" id="3.40.30.10">
    <property type="entry name" value="Glutaredoxin"/>
    <property type="match status" value="1"/>
</dbReference>
<dbReference type="PANTHER" id="PTHR11571">
    <property type="entry name" value="GLUTATHIONE S-TRANSFERASE"/>
    <property type="match status" value="1"/>
</dbReference>
<dbReference type="SUPFAM" id="SSF52833">
    <property type="entry name" value="Thioredoxin-like"/>
    <property type="match status" value="1"/>
</dbReference>
<dbReference type="SUPFAM" id="SSF47616">
    <property type="entry name" value="GST C-terminal domain-like"/>
    <property type="match status" value="1"/>
</dbReference>
<dbReference type="InterPro" id="IPR004046">
    <property type="entry name" value="GST_C"/>
</dbReference>
<feature type="domain" description="GST N-terminal" evidence="5">
    <location>
        <begin position="3"/>
        <end position="80"/>
    </location>
</feature>
<dbReference type="Pfam" id="PF02798">
    <property type="entry name" value="GST_N"/>
    <property type="match status" value="1"/>
</dbReference>
<dbReference type="Pfam" id="PF14497">
    <property type="entry name" value="GST_C_3"/>
    <property type="match status" value="1"/>
</dbReference>
<dbReference type="InterPro" id="IPR050213">
    <property type="entry name" value="GST_superfamily"/>
</dbReference>
<evidence type="ECO:0000259" key="5">
    <source>
        <dbReference type="PROSITE" id="PS50404"/>
    </source>
</evidence>
<dbReference type="InterPro" id="IPR040079">
    <property type="entry name" value="Glutathione_S-Trfase"/>
</dbReference>
<dbReference type="PANTHER" id="PTHR11571:SF224">
    <property type="entry name" value="HEMATOPOIETIC PROSTAGLANDIN D SYNTHASE"/>
    <property type="match status" value="1"/>
</dbReference>
<evidence type="ECO:0000259" key="6">
    <source>
        <dbReference type="PROSITE" id="PS50405"/>
    </source>
</evidence>
<feature type="domain" description="GST C-terminal" evidence="6">
    <location>
        <begin position="82"/>
        <end position="204"/>
    </location>
</feature>